<reference evidence="12 13" key="1">
    <citation type="journal article" date="2023" name="Commun. Biol.">
        <title>Genome analysis of Parmales, the sister group of diatoms, reveals the evolutionary specialization of diatoms from phago-mixotrophs to photoautotrophs.</title>
        <authorList>
            <person name="Ban H."/>
            <person name="Sato S."/>
            <person name="Yoshikawa S."/>
            <person name="Yamada K."/>
            <person name="Nakamura Y."/>
            <person name="Ichinomiya M."/>
            <person name="Sato N."/>
            <person name="Blanc-Mathieu R."/>
            <person name="Endo H."/>
            <person name="Kuwata A."/>
            <person name="Ogata H."/>
        </authorList>
    </citation>
    <scope>NUCLEOTIDE SEQUENCE [LARGE SCALE GENOMIC DNA]</scope>
</reference>
<name>A0ABQ6N663_9STRA</name>
<feature type="compositionally biased region" description="Basic and acidic residues" evidence="10">
    <location>
        <begin position="321"/>
        <end position="330"/>
    </location>
</feature>
<dbReference type="Proteomes" id="UP001165060">
    <property type="component" value="Unassembled WGS sequence"/>
</dbReference>
<comment type="caution">
    <text evidence="12">The sequence shown here is derived from an EMBL/GenBank/DDBJ whole genome shotgun (WGS) entry which is preliminary data.</text>
</comment>
<evidence type="ECO:0000313" key="12">
    <source>
        <dbReference type="EMBL" id="GMI40714.1"/>
    </source>
</evidence>
<dbReference type="Gene3D" id="1.10.418.60">
    <property type="entry name" value="Ncd80 complex, Nuf2 subunit"/>
    <property type="match status" value="1"/>
</dbReference>
<evidence type="ECO:0000256" key="10">
    <source>
        <dbReference type="SAM" id="MobiDB-lite"/>
    </source>
</evidence>
<evidence type="ECO:0000256" key="4">
    <source>
        <dbReference type="ARBA" id="ARBA00022618"/>
    </source>
</evidence>
<evidence type="ECO:0000256" key="8">
    <source>
        <dbReference type="ARBA" id="ARBA00023328"/>
    </source>
</evidence>
<evidence type="ECO:0000259" key="11">
    <source>
        <dbReference type="Pfam" id="PF03800"/>
    </source>
</evidence>
<evidence type="ECO:0000256" key="2">
    <source>
        <dbReference type="ARBA" id="ARBA00005498"/>
    </source>
</evidence>
<evidence type="ECO:0000256" key="6">
    <source>
        <dbReference type="ARBA" id="ARBA00023054"/>
    </source>
</evidence>
<protein>
    <recommendedName>
        <fullName evidence="11">Kinetochore protein Nuf2 N-terminal domain-containing protein</fullName>
    </recommendedName>
</protein>
<gene>
    <name evidence="12" type="ORF">TeGR_g7362</name>
</gene>
<evidence type="ECO:0000256" key="3">
    <source>
        <dbReference type="ARBA" id="ARBA00022454"/>
    </source>
</evidence>
<keyword evidence="5" id="KW-0498">Mitosis</keyword>
<comment type="subcellular location">
    <subcellularLocation>
        <location evidence="1">Chromosome</location>
        <location evidence="1">Centromere</location>
    </subcellularLocation>
</comment>
<dbReference type="InterPro" id="IPR005549">
    <property type="entry name" value="Kinetochore_Nuf2_N"/>
</dbReference>
<feature type="non-terminal residue" evidence="12">
    <location>
        <position position="1"/>
    </location>
</feature>
<evidence type="ECO:0000313" key="13">
    <source>
        <dbReference type="Proteomes" id="UP001165060"/>
    </source>
</evidence>
<evidence type="ECO:0000256" key="7">
    <source>
        <dbReference type="ARBA" id="ARBA00023306"/>
    </source>
</evidence>
<sequence>MFRNSLSASQSKAPAPAPETFSFPMLKGGEILQCMSELSVPLTEADLMEPEKNKANIRRAMVYLIELCTGVTRDSLSTPAFAGLNALSFPELHEDSIPELAFVRACAKMMAICGIPDFGLRDVTNPNSKRLRRQLSGVINFAKFREERLQMYGELNLNREELGEKMNQIQEDNAQLNEQLEQLKKQEIEGKIGALNKQQAAIRHESGELKKRANDLKDRNATISLAIQEGAAEEKKLNGQVVSSPDRVRREMSNATERLEAERKESLQIERDAQKVKAAAANASRSAKDVAKAVQAAEEAEAEAAKLQSTNEEIKSANATIEDHREKENEAANAVAGHERTISK</sequence>
<dbReference type="InterPro" id="IPR038275">
    <property type="entry name" value="Nuf2_N_sf"/>
</dbReference>
<keyword evidence="8" id="KW-0137">Centromere</keyword>
<dbReference type="Pfam" id="PF03800">
    <property type="entry name" value="Nuf2"/>
    <property type="match status" value="1"/>
</dbReference>
<evidence type="ECO:0000256" key="5">
    <source>
        <dbReference type="ARBA" id="ARBA00022776"/>
    </source>
</evidence>
<feature type="region of interest" description="Disordered" evidence="10">
    <location>
        <begin position="320"/>
        <end position="344"/>
    </location>
</feature>
<keyword evidence="7" id="KW-0131">Cell cycle</keyword>
<keyword evidence="6 9" id="KW-0175">Coiled coil</keyword>
<keyword evidence="4" id="KW-0132">Cell division</keyword>
<evidence type="ECO:0000256" key="1">
    <source>
        <dbReference type="ARBA" id="ARBA00004584"/>
    </source>
</evidence>
<comment type="similarity">
    <text evidence="2">Belongs to the NUF2 family.</text>
</comment>
<keyword evidence="13" id="KW-1185">Reference proteome</keyword>
<proteinExistence type="inferred from homology"/>
<evidence type="ECO:0000256" key="9">
    <source>
        <dbReference type="SAM" id="Coils"/>
    </source>
</evidence>
<organism evidence="12 13">
    <name type="scientific">Tetraparma gracilis</name>
    <dbReference type="NCBI Taxonomy" id="2962635"/>
    <lineage>
        <taxon>Eukaryota</taxon>
        <taxon>Sar</taxon>
        <taxon>Stramenopiles</taxon>
        <taxon>Ochrophyta</taxon>
        <taxon>Bolidophyceae</taxon>
        <taxon>Parmales</taxon>
        <taxon>Triparmaceae</taxon>
        <taxon>Tetraparma</taxon>
    </lineage>
</organism>
<accession>A0ABQ6N663</accession>
<feature type="domain" description="Kinetochore protein Nuf2 N-terminal" evidence="11">
    <location>
        <begin position="21"/>
        <end position="155"/>
    </location>
</feature>
<dbReference type="EMBL" id="BRYB01000951">
    <property type="protein sequence ID" value="GMI40714.1"/>
    <property type="molecule type" value="Genomic_DNA"/>
</dbReference>
<keyword evidence="3" id="KW-0158">Chromosome</keyword>
<feature type="coiled-coil region" evidence="9">
    <location>
        <begin position="152"/>
        <end position="189"/>
    </location>
</feature>